<evidence type="ECO:0000313" key="2">
    <source>
        <dbReference type="Proteomes" id="UP000053820"/>
    </source>
</evidence>
<accession>A0A0C9V5U2</accession>
<feature type="non-terminal residue" evidence="1">
    <location>
        <position position="1"/>
    </location>
</feature>
<dbReference type="OrthoDB" id="2645778at2759"/>
<dbReference type="Proteomes" id="UP000053820">
    <property type="component" value="Unassembled WGS sequence"/>
</dbReference>
<dbReference type="HOGENOM" id="CLU_125038_1_0_1"/>
<name>A0A0C9V5U2_9AGAM</name>
<proteinExistence type="predicted"/>
<sequence>SSTILQTNPGQTDHVSFTGYPSTPEYNSILISAIDVLIKYSINLHVLFVPGHENSVVDALSRFQNDRVQVLSPRLQIYKSEPPRDALGVSKK</sequence>
<evidence type="ECO:0000313" key="1">
    <source>
        <dbReference type="EMBL" id="KIJ60964.1"/>
    </source>
</evidence>
<dbReference type="EMBL" id="KN839867">
    <property type="protein sequence ID" value="KIJ60964.1"/>
    <property type="molecule type" value="Genomic_DNA"/>
</dbReference>
<gene>
    <name evidence="1" type="ORF">HYDPIDRAFT_97649</name>
</gene>
<reference evidence="1 2" key="1">
    <citation type="submission" date="2014-04" db="EMBL/GenBank/DDBJ databases">
        <title>Evolutionary Origins and Diversification of the Mycorrhizal Mutualists.</title>
        <authorList>
            <consortium name="DOE Joint Genome Institute"/>
            <consortium name="Mycorrhizal Genomics Consortium"/>
            <person name="Kohler A."/>
            <person name="Kuo A."/>
            <person name="Nagy L.G."/>
            <person name="Floudas D."/>
            <person name="Copeland A."/>
            <person name="Barry K.W."/>
            <person name="Cichocki N."/>
            <person name="Veneault-Fourrey C."/>
            <person name="LaButti K."/>
            <person name="Lindquist E.A."/>
            <person name="Lipzen A."/>
            <person name="Lundell T."/>
            <person name="Morin E."/>
            <person name="Murat C."/>
            <person name="Riley R."/>
            <person name="Ohm R."/>
            <person name="Sun H."/>
            <person name="Tunlid A."/>
            <person name="Henrissat B."/>
            <person name="Grigoriev I.V."/>
            <person name="Hibbett D.S."/>
            <person name="Martin F."/>
        </authorList>
    </citation>
    <scope>NUCLEOTIDE SEQUENCE [LARGE SCALE GENOMIC DNA]</scope>
    <source>
        <strain evidence="1 2">MD-312</strain>
    </source>
</reference>
<keyword evidence="2" id="KW-1185">Reference proteome</keyword>
<dbReference type="AlphaFoldDB" id="A0A0C9V5U2"/>
<organism evidence="1 2">
    <name type="scientific">Hydnomerulius pinastri MD-312</name>
    <dbReference type="NCBI Taxonomy" id="994086"/>
    <lineage>
        <taxon>Eukaryota</taxon>
        <taxon>Fungi</taxon>
        <taxon>Dikarya</taxon>
        <taxon>Basidiomycota</taxon>
        <taxon>Agaricomycotina</taxon>
        <taxon>Agaricomycetes</taxon>
        <taxon>Agaricomycetidae</taxon>
        <taxon>Boletales</taxon>
        <taxon>Boletales incertae sedis</taxon>
        <taxon>Leucogyrophana</taxon>
    </lineage>
</organism>
<protein>
    <submittedName>
        <fullName evidence="1">Uncharacterized protein</fullName>
    </submittedName>
</protein>